<dbReference type="Pfam" id="PF13349">
    <property type="entry name" value="DUF4097"/>
    <property type="match status" value="1"/>
</dbReference>
<dbReference type="InterPro" id="IPR025164">
    <property type="entry name" value="Toastrack_DUF4097"/>
</dbReference>
<evidence type="ECO:0000313" key="3">
    <source>
        <dbReference type="Proteomes" id="UP000078561"/>
    </source>
</evidence>
<dbReference type="OrthoDB" id="2287180at2759"/>
<name>A0A168MSR0_ABSGL</name>
<keyword evidence="3" id="KW-1185">Reference proteome</keyword>
<dbReference type="STRING" id="4829.A0A168MSR0"/>
<evidence type="ECO:0000259" key="1">
    <source>
        <dbReference type="Pfam" id="PF13349"/>
    </source>
</evidence>
<evidence type="ECO:0000313" key="2">
    <source>
        <dbReference type="EMBL" id="SAL99121.1"/>
    </source>
</evidence>
<dbReference type="EMBL" id="LT552482">
    <property type="protein sequence ID" value="SAL99121.1"/>
    <property type="molecule type" value="Genomic_DNA"/>
</dbReference>
<dbReference type="Proteomes" id="UP000078561">
    <property type="component" value="Unassembled WGS sequence"/>
</dbReference>
<reference evidence="2" key="1">
    <citation type="submission" date="2016-04" db="EMBL/GenBank/DDBJ databases">
        <authorList>
            <person name="Evans L.H."/>
            <person name="Alamgir A."/>
            <person name="Owens N."/>
            <person name="Weber N.D."/>
            <person name="Virtaneva K."/>
            <person name="Barbian K."/>
            <person name="Babar A."/>
            <person name="Rosenke K."/>
        </authorList>
    </citation>
    <scope>NUCLEOTIDE SEQUENCE [LARGE SCALE GENOMIC DNA]</scope>
    <source>
        <strain evidence="2">CBS 101.48</strain>
    </source>
</reference>
<gene>
    <name evidence="2" type="primary">ABSGL_04702.1 scaffold 5764</name>
</gene>
<dbReference type="AlphaFoldDB" id="A0A168MSR0"/>
<dbReference type="InParanoid" id="A0A168MSR0"/>
<proteinExistence type="predicted"/>
<protein>
    <recommendedName>
        <fullName evidence="1">DUF4097 domain-containing protein</fullName>
    </recommendedName>
</protein>
<feature type="domain" description="DUF4097" evidence="1">
    <location>
        <begin position="244"/>
        <end position="365"/>
    </location>
</feature>
<sequence>MLPRYSPIPDSDVEKQPLVDQPYSTCHCQQVHEQQRRRGPSKSNILILSLLILLALGYGHQYRNSHDTIDLSNVAISSEPQEIQDSLTQYCHETSAFVPWDGKTVYDLETGVTGLAVEQKFLGNHVSPLAGNVVVVENKALETPRVTFDIKLEDDEYQDSVWIDEVIVGSTLSLTVKHTERVVRTCVRVDVKVEVPSASALDDLSLQFPNNDITLATRLQVKNALDLSAARGDLTAQAPTTSSKISLSTASGNINGVFDVDQVEFSASAASGNLALAFDHISATSTIKASSASGNVGVQVPSDFQSQLDLNVVVGNVKVKATETEKLHIRRTGGIVGHTVRGYYGTDADAPSHIKLNSVSGNVNLTFQ</sequence>
<accession>A0A168MSR0</accession>
<organism evidence="2">
    <name type="scientific">Absidia glauca</name>
    <name type="common">Pin mould</name>
    <dbReference type="NCBI Taxonomy" id="4829"/>
    <lineage>
        <taxon>Eukaryota</taxon>
        <taxon>Fungi</taxon>
        <taxon>Fungi incertae sedis</taxon>
        <taxon>Mucoromycota</taxon>
        <taxon>Mucoromycotina</taxon>
        <taxon>Mucoromycetes</taxon>
        <taxon>Mucorales</taxon>
        <taxon>Cunninghamellaceae</taxon>
        <taxon>Absidia</taxon>
    </lineage>
</organism>